<evidence type="ECO:0000313" key="3">
    <source>
        <dbReference type="EMBL" id="SYZ63041.1"/>
    </source>
</evidence>
<dbReference type="EMBL" id="LS997606">
    <property type="protein sequence ID" value="SYZ63041.1"/>
    <property type="molecule type" value="Genomic_DNA"/>
</dbReference>
<feature type="domain" description="Malonyl-CoA decarboxylase C-terminal" evidence="2">
    <location>
        <begin position="676"/>
        <end position="758"/>
    </location>
</feature>
<accession>A0A3P3YYK3</accession>
<gene>
    <name evidence="3" type="ORF">LBRM2904_07.0770</name>
</gene>
<dbReference type="Gene3D" id="3.40.630.150">
    <property type="entry name" value="Malonyl-CoA decarboxylase, catalytic domain"/>
    <property type="match status" value="1"/>
</dbReference>
<protein>
    <submittedName>
        <fullName evidence="3">Malonyl-coa_decarboxylase-like_protein</fullName>
    </submittedName>
</protein>
<dbReference type="GO" id="GO:0006085">
    <property type="term" value="P:acetyl-CoA biosynthetic process"/>
    <property type="evidence" value="ECO:0007669"/>
    <property type="project" value="TreeGrafter"/>
</dbReference>
<evidence type="ECO:0000259" key="2">
    <source>
        <dbReference type="Pfam" id="PF05292"/>
    </source>
</evidence>
<organism evidence="3 4">
    <name type="scientific">Leishmania braziliensis MHOM/BR/75/M2904</name>
    <dbReference type="NCBI Taxonomy" id="420245"/>
    <lineage>
        <taxon>Eukaryota</taxon>
        <taxon>Discoba</taxon>
        <taxon>Euglenozoa</taxon>
        <taxon>Kinetoplastea</taxon>
        <taxon>Metakinetoplastina</taxon>
        <taxon>Trypanosomatida</taxon>
        <taxon>Trypanosomatidae</taxon>
        <taxon>Leishmaniinae</taxon>
        <taxon>Leishmania</taxon>
        <taxon>Leishmania braziliensis species complex</taxon>
    </lineage>
</organism>
<dbReference type="GO" id="GO:0050080">
    <property type="term" value="F:malonyl-CoA decarboxylase activity"/>
    <property type="evidence" value="ECO:0007669"/>
    <property type="project" value="InterPro"/>
</dbReference>
<dbReference type="GO" id="GO:0005759">
    <property type="term" value="C:mitochondrial matrix"/>
    <property type="evidence" value="ECO:0007669"/>
    <property type="project" value="TreeGrafter"/>
</dbReference>
<dbReference type="GO" id="GO:0005782">
    <property type="term" value="C:peroxisomal matrix"/>
    <property type="evidence" value="ECO:0007669"/>
    <property type="project" value="TreeGrafter"/>
</dbReference>
<proteinExistence type="predicted"/>
<evidence type="ECO:0000256" key="1">
    <source>
        <dbReference type="SAM" id="MobiDB-lite"/>
    </source>
</evidence>
<dbReference type="Proteomes" id="UP000319462">
    <property type="component" value="Chromosome 7"/>
</dbReference>
<dbReference type="AlphaFoldDB" id="A0A3P3YYK3"/>
<dbReference type="InterPro" id="IPR007956">
    <property type="entry name" value="Malonyl_CoA_deC_C"/>
</dbReference>
<feature type="domain" description="Malonyl-CoA decarboxylase C-terminal" evidence="2">
    <location>
        <begin position="379"/>
        <end position="580"/>
    </location>
</feature>
<dbReference type="GO" id="GO:2001294">
    <property type="term" value="P:malonyl-CoA catabolic process"/>
    <property type="evidence" value="ECO:0007669"/>
    <property type="project" value="TreeGrafter"/>
</dbReference>
<reference evidence="3 4" key="1">
    <citation type="submission" date="2018-09" db="EMBL/GenBank/DDBJ databases">
        <authorList>
            <person name="Peiro R."/>
            <person name="Begona"/>
            <person name="Cbmso G."/>
            <person name="Lopez M."/>
            <person name="Gonzalez S."/>
        </authorList>
    </citation>
    <scope>NUCLEOTIDE SEQUENCE [LARGE SCALE GENOMIC DNA]</scope>
</reference>
<dbReference type="Pfam" id="PF05292">
    <property type="entry name" value="MCD"/>
    <property type="match status" value="2"/>
</dbReference>
<dbReference type="PANTHER" id="PTHR28641">
    <property type="match status" value="1"/>
</dbReference>
<dbReference type="GO" id="GO:0006633">
    <property type="term" value="P:fatty acid biosynthetic process"/>
    <property type="evidence" value="ECO:0007669"/>
    <property type="project" value="InterPro"/>
</dbReference>
<dbReference type="InterPro" id="IPR038917">
    <property type="entry name" value="Malonyl_CoA_deC"/>
</dbReference>
<dbReference type="InterPro" id="IPR042303">
    <property type="entry name" value="Malonyl_CoA_deC_C_sf"/>
</dbReference>
<sequence length="787" mass="86013">MRCFYRTASGSSGFAAASTSYDPALSALSASTVTYVRRHFSAPTRLSLSPLPPPPPPRSGATVSEERVARWCRRLWDLTRKSTGSVVSAHLTPQLHLASDRETAALLSLSLPTFTSPPQADGNGEVMAEVALTQLRRAIHSDQGRIPGVIVESVWAAFDVLVPPVVQDSATNDNITSATEDNFFLFISTLNELNFDLDAVVRASARLAAKVDTYLTLLRQAEAQETQRAAAATASGTAQAACDEGEPTELMKAKGEVMQCCFEARNAGSPLYYTWLWHTAAMPDGLRRLMHFRKLTHFFESLCKRHIKNLTPPPPRSLSSLAPVTDESVASPSAAAAASSTERDRCAGELSKWHRRLVEVGLIGRAMSLLFHDFFSKEYLVMEELTWPSTPPSMLDQIMRAESVHPFVRGLEDMRHRLQPAHHRHLFAFLHPAVVDEPLIAVQVALTHGITSSVDQILGRPTPLSDPANMSQAALYFRDVPQSSSTVDCAGAADDDNVNTAIFYSINSAQSALRGMDMGNRLIKRVVQEVKGNINARRQARSLTPINTFCTLSPIPLYVKWLADEVAALAATDATVTTATATTSGIFGRQLSPAEEETRCWEPLREAVLSYVLRHPDVLPTEGRAMMRATESSRGNPAAVNTAVLQYLVCLLQSACAASSLSHDESAPFGSGSTPTQRHQQPWWMDHTFTMALETPLLRSVATYLCTAKRSHDGRILDPVGNFHVSNGATVYRLNFLANTTPQASRESACVMVNYWYDLPRVLANAAQYEVSRTVSLGEPIKALLGN</sequence>
<name>A0A3P3YYK3_LEIBR</name>
<evidence type="ECO:0000313" key="4">
    <source>
        <dbReference type="Proteomes" id="UP000319462"/>
    </source>
</evidence>
<feature type="region of interest" description="Disordered" evidence="1">
    <location>
        <begin position="44"/>
        <end position="64"/>
    </location>
</feature>
<dbReference type="PANTHER" id="PTHR28641:SF1">
    <property type="entry name" value="MALONYL-COA DECARBOXYLASE, MITOCHONDRIAL"/>
    <property type="match status" value="1"/>
</dbReference>